<dbReference type="EMBL" id="CP021111">
    <property type="protein sequence ID" value="ARP96533.1"/>
    <property type="molecule type" value="Genomic_DNA"/>
</dbReference>
<dbReference type="SUPFAM" id="SSF89796">
    <property type="entry name" value="CoA-transferase family III (CaiB/BaiF)"/>
    <property type="match status" value="1"/>
</dbReference>
<organism evidence="2 3">
    <name type="scientific">Bordetella genomosp. 13</name>
    <dbReference type="NCBI Taxonomy" id="463040"/>
    <lineage>
        <taxon>Bacteria</taxon>
        <taxon>Pseudomonadati</taxon>
        <taxon>Pseudomonadota</taxon>
        <taxon>Betaproteobacteria</taxon>
        <taxon>Burkholderiales</taxon>
        <taxon>Alcaligenaceae</taxon>
        <taxon>Bordetella</taxon>
    </lineage>
</organism>
<dbReference type="InterPro" id="IPR050483">
    <property type="entry name" value="CoA-transferase_III_domain"/>
</dbReference>
<name>A0A1W6ZGK0_9BORD</name>
<evidence type="ECO:0000313" key="2">
    <source>
        <dbReference type="EMBL" id="ARP96533.1"/>
    </source>
</evidence>
<dbReference type="InterPro" id="IPR023606">
    <property type="entry name" value="CoA-Trfase_III_dom_1_sf"/>
</dbReference>
<dbReference type="Proteomes" id="UP000194161">
    <property type="component" value="Chromosome"/>
</dbReference>
<dbReference type="PANTHER" id="PTHR48207:SF3">
    <property type="entry name" value="SUCCINATE--HYDROXYMETHYLGLUTARATE COA-TRANSFERASE"/>
    <property type="match status" value="1"/>
</dbReference>
<proteinExistence type="predicted"/>
<dbReference type="Gene3D" id="3.40.50.10540">
    <property type="entry name" value="Crotonobetainyl-coa:carnitine coa-transferase, domain 1"/>
    <property type="match status" value="1"/>
</dbReference>
<reference evidence="2 3" key="1">
    <citation type="submission" date="2017-05" db="EMBL/GenBank/DDBJ databases">
        <title>Complete and WGS of Bordetella genogroups.</title>
        <authorList>
            <person name="Spilker T."/>
            <person name="LiPuma J."/>
        </authorList>
    </citation>
    <scope>NUCLEOTIDE SEQUENCE [LARGE SCALE GENOMIC DNA]</scope>
    <source>
        <strain evidence="2 3">AU7206</strain>
    </source>
</reference>
<evidence type="ECO:0000313" key="3">
    <source>
        <dbReference type="Proteomes" id="UP000194161"/>
    </source>
</evidence>
<dbReference type="Gene3D" id="3.30.1540.10">
    <property type="entry name" value="formyl-coa transferase, domain 3"/>
    <property type="match status" value="1"/>
</dbReference>
<dbReference type="InterPro" id="IPR044855">
    <property type="entry name" value="CoA-Trfase_III_dom3_sf"/>
</dbReference>
<evidence type="ECO:0000256" key="1">
    <source>
        <dbReference type="ARBA" id="ARBA00022679"/>
    </source>
</evidence>
<gene>
    <name evidence="2" type="ORF">CAL15_20505</name>
</gene>
<dbReference type="STRING" id="463040.CAL15_20505"/>
<keyword evidence="3" id="KW-1185">Reference proteome</keyword>
<keyword evidence="1 2" id="KW-0808">Transferase</keyword>
<sequence length="403" mass="43559">MNASSTPPAGALAGLRVLDLTQSAEQYCGRLLAQLGADVTLVEPPRGAASRHRGPYLNGTPAPDASLYFNYLNEGKRGVVVDLETPTGRQALHELAREADVLIESCLPAKARRLGIDFESLRATNPKLIVVSITPFGQDGPYADYVGDDLVAMALGGFLYLGGYADREPMGAPGDQALLAGAQFAAVAIAIAVWDAERDPAAATARHIDVSVQEAIAMGLENAAQFAELEDVVRRRQGGEQRVAGMGVFPCKDGEIYYMAGGIGGSRFWPDHTQWMIDEQVAGAQEFRDPQWTERDFLATPQAKQRFEDIFVAFTRQRTKAELYEEAQRRRLPLAPLNTAADVVSNPQLAYRGFFVDASIPGRESPYRVPGAPFLMSETPCVSGRAAPALASRTPPNEHASQQ</sequence>
<dbReference type="KEGG" id="bgm:CAL15_20505"/>
<dbReference type="GO" id="GO:0008410">
    <property type="term" value="F:CoA-transferase activity"/>
    <property type="evidence" value="ECO:0007669"/>
    <property type="project" value="TreeGrafter"/>
</dbReference>
<dbReference type="InterPro" id="IPR003673">
    <property type="entry name" value="CoA-Trfase_fam_III"/>
</dbReference>
<dbReference type="OrthoDB" id="5294844at2"/>
<protein>
    <submittedName>
        <fullName evidence="2">Succinyl-CoA--benzylsuccinate CoA-transferase</fullName>
    </submittedName>
</protein>
<dbReference type="PANTHER" id="PTHR48207">
    <property type="entry name" value="SUCCINATE--HYDROXYMETHYLGLUTARATE COA-TRANSFERASE"/>
    <property type="match status" value="1"/>
</dbReference>
<dbReference type="Pfam" id="PF02515">
    <property type="entry name" value="CoA_transf_3"/>
    <property type="match status" value="1"/>
</dbReference>
<dbReference type="AlphaFoldDB" id="A0A1W6ZGK0"/>
<accession>A0A1W6ZGK0</accession>
<dbReference type="RefSeq" id="WP_086080181.1">
    <property type="nucleotide sequence ID" value="NZ_CP021111.1"/>
</dbReference>